<dbReference type="GO" id="GO:0051603">
    <property type="term" value="P:proteolysis involved in protein catabolic process"/>
    <property type="evidence" value="ECO:0007669"/>
    <property type="project" value="TreeGrafter"/>
</dbReference>
<dbReference type="CDD" id="cd07324">
    <property type="entry name" value="M48C_Oma1-like"/>
    <property type="match status" value="1"/>
</dbReference>
<dbReference type="GO" id="GO:0016020">
    <property type="term" value="C:membrane"/>
    <property type="evidence" value="ECO:0007669"/>
    <property type="project" value="TreeGrafter"/>
</dbReference>
<dbReference type="EMBL" id="WTYR01000001">
    <property type="protein sequence ID" value="MXP09335.1"/>
    <property type="molecule type" value="Genomic_DNA"/>
</dbReference>
<proteinExistence type="predicted"/>
<evidence type="ECO:0000313" key="9">
    <source>
        <dbReference type="EMBL" id="MXP09335.1"/>
    </source>
</evidence>
<dbReference type="InterPro" id="IPR051156">
    <property type="entry name" value="Mito/Outer_Membr_Metalloprot"/>
</dbReference>
<dbReference type="GO" id="GO:0004222">
    <property type="term" value="F:metalloendopeptidase activity"/>
    <property type="evidence" value="ECO:0007669"/>
    <property type="project" value="InterPro"/>
</dbReference>
<sequence length="497" mass="52873">MVKTVLKSTTALIACASLAGCAAGSGLLGGGGNYDINQTPEPISAQDRAQGAEYHPQLMAEFGGEYTGPGGAYVERVGKNIAAQSGLANGRDAYTVTLLNSSVNNAFAIPGGYIYTTRQLVGLMDNEAELAGVLGHEVGHVAARHSERRQAEAQRNSLFGTLGAILSSVFLGGSGLGDTLARGSLGLAQAATLSYSRGQELEADKLGALYLNRAGYDERAMATVLNSLAAQNALDSRMMGRSETRVPEWASTHPDPASRVQEALAEAQKYDAGGITARDQFLNNIDGMLYGDDPKQGIIENGTFIHPELKLAFKAPQGFYLVNGTRAVSIGGQSGQGQFSMASYNGDLDRYVRSVFAGLSEQQQVQPSSVQRTTVNGIPAAYGVARVNSGNGQVDATVFAYEFSNGQAFHFLTVTQAGNTGVFNSMYQSMRRISSSEAANVKPRKIDIYTVRSGDTVRSIASRMSYSNYQLERFLVLNDLEANSTLRAGDKVKIITY</sequence>
<evidence type="ECO:0000256" key="3">
    <source>
        <dbReference type="ARBA" id="ARBA00022723"/>
    </source>
</evidence>
<reference evidence="9 10" key="1">
    <citation type="submission" date="2019-12" db="EMBL/GenBank/DDBJ databases">
        <title>Genomic-based taxomic classification of the family Erythrobacteraceae.</title>
        <authorList>
            <person name="Xu L."/>
        </authorList>
    </citation>
    <scope>NUCLEOTIDE SEQUENCE [LARGE SCALE GENOMIC DNA]</scope>
    <source>
        <strain evidence="9 10">LMG 29519</strain>
    </source>
</reference>
<gene>
    <name evidence="9" type="ORF">GRI68_03985</name>
</gene>
<protein>
    <submittedName>
        <fullName evidence="9">M48 family metalloprotease</fullName>
    </submittedName>
</protein>
<dbReference type="Proteomes" id="UP000429229">
    <property type="component" value="Unassembled WGS sequence"/>
</dbReference>
<evidence type="ECO:0000259" key="8">
    <source>
        <dbReference type="PROSITE" id="PS51782"/>
    </source>
</evidence>
<dbReference type="Gene3D" id="3.30.2010.10">
    <property type="entry name" value="Metalloproteases ('zincins'), catalytic domain"/>
    <property type="match status" value="1"/>
</dbReference>
<dbReference type="Pfam" id="PF01476">
    <property type="entry name" value="LysM"/>
    <property type="match status" value="1"/>
</dbReference>
<dbReference type="Gene3D" id="3.10.350.10">
    <property type="entry name" value="LysM domain"/>
    <property type="match status" value="1"/>
</dbReference>
<keyword evidence="6 9" id="KW-0482">Metalloprotease</keyword>
<evidence type="ECO:0000256" key="5">
    <source>
        <dbReference type="ARBA" id="ARBA00022833"/>
    </source>
</evidence>
<keyword evidence="10" id="KW-1185">Reference proteome</keyword>
<keyword evidence="2 9" id="KW-0645">Protease</keyword>
<comment type="caution">
    <text evidence="9">The sequence shown here is derived from an EMBL/GenBank/DDBJ whole genome shotgun (WGS) entry which is preliminary data.</text>
</comment>
<evidence type="ECO:0000256" key="1">
    <source>
        <dbReference type="ARBA" id="ARBA00001947"/>
    </source>
</evidence>
<accession>A0A6I4U319</accession>
<organism evidence="9 10">
    <name type="scientific">Alteriqipengyuania halimionae</name>
    <dbReference type="NCBI Taxonomy" id="1926630"/>
    <lineage>
        <taxon>Bacteria</taxon>
        <taxon>Pseudomonadati</taxon>
        <taxon>Pseudomonadota</taxon>
        <taxon>Alphaproteobacteria</taxon>
        <taxon>Sphingomonadales</taxon>
        <taxon>Erythrobacteraceae</taxon>
        <taxon>Alteriqipengyuania</taxon>
    </lineage>
</organism>
<name>A0A6I4U319_9SPHN</name>
<feature type="signal peptide" evidence="7">
    <location>
        <begin position="1"/>
        <end position="22"/>
    </location>
</feature>
<comment type="cofactor">
    <cofactor evidence="1">
        <name>Zn(2+)</name>
        <dbReference type="ChEBI" id="CHEBI:29105"/>
    </cofactor>
</comment>
<dbReference type="AlphaFoldDB" id="A0A6I4U319"/>
<dbReference type="Pfam" id="PF01435">
    <property type="entry name" value="Peptidase_M48"/>
    <property type="match status" value="1"/>
</dbReference>
<dbReference type="SUPFAM" id="SSF54106">
    <property type="entry name" value="LysM domain"/>
    <property type="match status" value="1"/>
</dbReference>
<evidence type="ECO:0000256" key="7">
    <source>
        <dbReference type="SAM" id="SignalP"/>
    </source>
</evidence>
<keyword evidence="7" id="KW-0732">Signal</keyword>
<dbReference type="PANTHER" id="PTHR22726:SF24">
    <property type="entry name" value="M48 FAMILY METALLOPEPTIDASE"/>
    <property type="match status" value="1"/>
</dbReference>
<feature type="domain" description="LysM" evidence="8">
    <location>
        <begin position="447"/>
        <end position="494"/>
    </location>
</feature>
<dbReference type="PROSITE" id="PS51257">
    <property type="entry name" value="PROKAR_LIPOPROTEIN"/>
    <property type="match status" value="1"/>
</dbReference>
<evidence type="ECO:0000256" key="2">
    <source>
        <dbReference type="ARBA" id="ARBA00022670"/>
    </source>
</evidence>
<evidence type="ECO:0000256" key="4">
    <source>
        <dbReference type="ARBA" id="ARBA00022801"/>
    </source>
</evidence>
<evidence type="ECO:0000313" key="10">
    <source>
        <dbReference type="Proteomes" id="UP000429229"/>
    </source>
</evidence>
<dbReference type="PROSITE" id="PS51782">
    <property type="entry name" value="LYSM"/>
    <property type="match status" value="1"/>
</dbReference>
<dbReference type="CDD" id="cd00118">
    <property type="entry name" value="LysM"/>
    <property type="match status" value="1"/>
</dbReference>
<dbReference type="RefSeq" id="WP_160616039.1">
    <property type="nucleotide sequence ID" value="NZ_WTYR01000001.1"/>
</dbReference>
<dbReference type="InterPro" id="IPR001915">
    <property type="entry name" value="Peptidase_M48"/>
</dbReference>
<keyword evidence="4" id="KW-0378">Hydrolase</keyword>
<keyword evidence="5" id="KW-0862">Zinc</keyword>
<evidence type="ECO:0000256" key="6">
    <source>
        <dbReference type="ARBA" id="ARBA00023049"/>
    </source>
</evidence>
<dbReference type="PANTHER" id="PTHR22726">
    <property type="entry name" value="METALLOENDOPEPTIDASE OMA1"/>
    <property type="match status" value="1"/>
</dbReference>
<dbReference type="OrthoDB" id="9810445at2"/>
<dbReference type="InterPro" id="IPR018392">
    <property type="entry name" value="LysM"/>
</dbReference>
<dbReference type="GO" id="GO:0046872">
    <property type="term" value="F:metal ion binding"/>
    <property type="evidence" value="ECO:0007669"/>
    <property type="project" value="UniProtKB-KW"/>
</dbReference>
<feature type="chain" id="PRO_5026057207" evidence="7">
    <location>
        <begin position="23"/>
        <end position="497"/>
    </location>
</feature>
<dbReference type="InterPro" id="IPR036779">
    <property type="entry name" value="LysM_dom_sf"/>
</dbReference>
<keyword evidence="3" id="KW-0479">Metal-binding</keyword>